<proteinExistence type="predicted"/>
<comment type="caution">
    <text evidence="2">The sequence shown here is derived from an EMBL/GenBank/DDBJ whole genome shotgun (WGS) entry which is preliminary data.</text>
</comment>
<dbReference type="Proteomes" id="UP001427805">
    <property type="component" value="Unassembled WGS sequence"/>
</dbReference>
<organism evidence="2 3">
    <name type="scientific">Sphingomonas rustica</name>
    <dbReference type="NCBI Taxonomy" id="3103142"/>
    <lineage>
        <taxon>Bacteria</taxon>
        <taxon>Pseudomonadati</taxon>
        <taxon>Pseudomonadota</taxon>
        <taxon>Alphaproteobacteria</taxon>
        <taxon>Sphingomonadales</taxon>
        <taxon>Sphingomonadaceae</taxon>
        <taxon>Sphingomonas</taxon>
    </lineage>
</organism>
<evidence type="ECO:0000313" key="2">
    <source>
        <dbReference type="EMBL" id="MEN3749785.1"/>
    </source>
</evidence>
<keyword evidence="3" id="KW-1185">Reference proteome</keyword>
<gene>
    <name evidence="2" type="ORF">TPR58_21620</name>
</gene>
<dbReference type="EMBL" id="JBDIZK010000017">
    <property type="protein sequence ID" value="MEN3749785.1"/>
    <property type="molecule type" value="Genomic_DNA"/>
</dbReference>
<reference evidence="2 3" key="1">
    <citation type="submission" date="2024-05" db="EMBL/GenBank/DDBJ databases">
        <title>Sphingomonas sp. HF-S3 16S ribosomal RNA gene Genome sequencing and assembly.</title>
        <authorList>
            <person name="Lee H."/>
        </authorList>
    </citation>
    <scope>NUCLEOTIDE SEQUENCE [LARGE SCALE GENOMIC DNA]</scope>
    <source>
        <strain evidence="2 3">HF-S3</strain>
    </source>
</reference>
<dbReference type="RefSeq" id="WP_346248836.1">
    <property type="nucleotide sequence ID" value="NZ_JBDIZK010000017.1"/>
</dbReference>
<name>A0ABV0BI74_9SPHN</name>
<sequence length="793" mass="87647">MPTPAEAPHARARYWWRLAFMAAALVPAAPALGSGGPAPSPTFIDQTGGSEAERRRLFDGQMGVLLASASDGMLLINWRLLHGLPVGVENGVRLTSSCCDWEPYGTPDAGIERWRAARRQVAGDAPSWINPERRVQVDYYQWQLACFRSAFDTATSALERRVAAYGPASPWIRAWLAAQDAVFQACDGTSVELPALASNAPGWLRKDRAYQQAALDFYSGRYPQAADRFAAIGQDRHSPWRRYGLYLAARSLYRDALQNPDKVHYDRVSVAVNAVLSSKDDLFGKDDARGIRRAIDFRQRPLSLLATVERELNAPSLPSDAPVALVDYMRTARANTSPPSFADWAMTLNDERGWPDVEVAKARWAETLDLGWLLIAAQEPTGGDAVARARSRFAESGDVAWLLVALAMAPATDPTVSSLVADAEAIREGHPGWLTAQYHIARLTISTADPARIRARIDPILARRNLSRTDRNLFLGIRAQVASSLDDFVRFALRYPICESTKPDTCVVENYPGNDSSLARSDRGFVGLGEDAQALIDRMPLAMRAGLARHPGLPAPLRLDIALTSFGRAVALHEDRIVDQLAKDLVGLMPEMRADWQRIGRTPSGGAKRFAELVTMSRLPGLTTDLATYERTPPMGYYGYWQAWAVPAPASRPKASYPKDHQYSSDGIWRFGDAPDYICRGKCGAGGFPLHLPPFLARTAAQADREYASTILPRPDYGEVYPANASFLWDELLDHARANPRDPRSPEALYRLIRIARWGGDHDLLGKRAFDLLHQRYPGSGWAAKSPYWYKGL</sequence>
<accession>A0ABV0BI74</accession>
<feature type="signal peptide" evidence="1">
    <location>
        <begin position="1"/>
        <end position="33"/>
    </location>
</feature>
<evidence type="ECO:0000313" key="3">
    <source>
        <dbReference type="Proteomes" id="UP001427805"/>
    </source>
</evidence>
<protein>
    <recommendedName>
        <fullName evidence="4">DUF4034 domain-containing protein</fullName>
    </recommendedName>
</protein>
<keyword evidence="1" id="KW-0732">Signal</keyword>
<feature type="chain" id="PRO_5046631643" description="DUF4034 domain-containing protein" evidence="1">
    <location>
        <begin position="34"/>
        <end position="793"/>
    </location>
</feature>
<evidence type="ECO:0008006" key="4">
    <source>
        <dbReference type="Google" id="ProtNLM"/>
    </source>
</evidence>
<evidence type="ECO:0000256" key="1">
    <source>
        <dbReference type="SAM" id="SignalP"/>
    </source>
</evidence>